<dbReference type="Proteomes" id="UP001057520">
    <property type="component" value="Chromosome"/>
</dbReference>
<dbReference type="InterPro" id="IPR019734">
    <property type="entry name" value="TPR_rpt"/>
</dbReference>
<feature type="chain" id="PRO_5044916168" description="Cell division coordinator CpoB" evidence="1">
    <location>
        <begin position="22"/>
        <end position="284"/>
    </location>
</feature>
<keyword evidence="1" id="KW-0131">Cell cycle</keyword>
<evidence type="ECO:0000256" key="1">
    <source>
        <dbReference type="HAMAP-Rule" id="MF_02066"/>
    </source>
</evidence>
<comment type="similarity">
    <text evidence="1">Belongs to the CpoB family.</text>
</comment>
<dbReference type="InterPro" id="IPR034706">
    <property type="entry name" value="CpoB"/>
</dbReference>
<keyword evidence="3" id="KW-1185">Reference proteome</keyword>
<accession>A0ABY4ZY92</accession>
<dbReference type="Gene3D" id="1.25.40.10">
    <property type="entry name" value="Tetratricopeptide repeat domain"/>
    <property type="match status" value="1"/>
</dbReference>
<feature type="coiled-coil region" evidence="1">
    <location>
        <begin position="74"/>
        <end position="136"/>
    </location>
</feature>
<keyword evidence="1" id="KW-0574">Periplasm</keyword>
<reference evidence="2 3" key="1">
    <citation type="submission" date="2022-04" db="EMBL/GenBank/DDBJ databases">
        <title>Genome sequence of soybean root-associated Caulobacter segnis RL271.</title>
        <authorList>
            <person name="Longley R."/>
            <person name="Bonito G."/>
            <person name="Trigodet F."/>
            <person name="Crosson S."/>
            <person name="Fiebig A."/>
        </authorList>
    </citation>
    <scope>NUCLEOTIDE SEQUENCE [LARGE SCALE GENOMIC DNA]</scope>
    <source>
        <strain evidence="2 3">RL271</strain>
    </source>
</reference>
<comment type="function">
    <text evidence="1">Mediates coordination of peptidoglycan synthesis and outer membrane constriction during cell division.</text>
</comment>
<evidence type="ECO:0000313" key="2">
    <source>
        <dbReference type="EMBL" id="USQ96891.1"/>
    </source>
</evidence>
<dbReference type="SUPFAM" id="SSF48452">
    <property type="entry name" value="TPR-like"/>
    <property type="match status" value="1"/>
</dbReference>
<proteinExistence type="inferred from homology"/>
<dbReference type="InterPro" id="IPR014162">
    <property type="entry name" value="CpoB_C"/>
</dbReference>
<organism evidence="2 3">
    <name type="scientific">Caulobacter segnis</name>
    <dbReference type="NCBI Taxonomy" id="88688"/>
    <lineage>
        <taxon>Bacteria</taxon>
        <taxon>Pseudomonadati</taxon>
        <taxon>Pseudomonadota</taxon>
        <taxon>Alphaproteobacteria</taxon>
        <taxon>Caulobacterales</taxon>
        <taxon>Caulobacteraceae</taxon>
        <taxon>Caulobacter</taxon>
    </lineage>
</organism>
<comment type="subcellular location">
    <subcellularLocation>
        <location evidence="1">Periplasm</location>
    </subcellularLocation>
</comment>
<protein>
    <recommendedName>
        <fullName evidence="1">Cell division coordinator CpoB</fullName>
    </recommendedName>
</protein>
<gene>
    <name evidence="2" type="primary">ybgF</name>
    <name evidence="1" type="synonym">cpoB</name>
    <name evidence="2" type="ORF">MZV50_04795</name>
</gene>
<keyword evidence="1" id="KW-0132">Cell division</keyword>
<dbReference type="EMBL" id="CP096040">
    <property type="protein sequence ID" value="USQ96891.1"/>
    <property type="molecule type" value="Genomic_DNA"/>
</dbReference>
<keyword evidence="1" id="KW-0732">Signal</keyword>
<dbReference type="HAMAP" id="MF_02066">
    <property type="entry name" value="CpoB"/>
    <property type="match status" value="1"/>
</dbReference>
<sequence length="284" mass="30376" precursor="true">MKLKSALLAVLFASSAAVAMAQTPLPEADPLDDRSAKRVERMEKVVRELRAIVFQGRDTGKPVVVQPAETDAQIAALNDRVTDLEQTLTKLNGQNEAANFELTKANRAAADQKARADSLEQRLAALEKTVADLQAAGAAQVAAPLAGGTPPPPAPPADPAVAFKQAKDLLLAGDYANAEQAFSAYVNNYPDDAKTPEARYWWGETLFVRESYADAASAYIGAIRGWPKTSWGPDATLKLARSMVALKKTTEACRTLDELPKRYPKAPAQVTSRAASTRVAAKCS</sequence>
<dbReference type="Gene3D" id="1.20.5.340">
    <property type="match status" value="1"/>
</dbReference>
<keyword evidence="1" id="KW-0175">Coiled coil</keyword>
<evidence type="ECO:0000313" key="3">
    <source>
        <dbReference type="Proteomes" id="UP001057520"/>
    </source>
</evidence>
<feature type="signal peptide" evidence="1">
    <location>
        <begin position="1"/>
        <end position="21"/>
    </location>
</feature>
<dbReference type="Pfam" id="PF13174">
    <property type="entry name" value="TPR_6"/>
    <property type="match status" value="2"/>
</dbReference>
<dbReference type="NCBIfam" id="TIGR02795">
    <property type="entry name" value="tol_pal_ybgF"/>
    <property type="match status" value="1"/>
</dbReference>
<name>A0ABY4ZY92_9CAUL</name>
<dbReference type="InterPro" id="IPR011990">
    <property type="entry name" value="TPR-like_helical_dom_sf"/>
</dbReference>